<accession>A0A455SFI7</accession>
<name>A0A455SFI7_9CHLR</name>
<dbReference type="AlphaFoldDB" id="A0A455SFI7"/>
<protein>
    <submittedName>
        <fullName evidence="1">Uncharacterized protein</fullName>
    </submittedName>
</protein>
<proteinExistence type="predicted"/>
<reference evidence="1" key="1">
    <citation type="submission" date="2018-12" db="EMBL/GenBank/DDBJ databases">
        <title>Novel natural products biosynthetic potential of the class Ktedonobacteria.</title>
        <authorList>
            <person name="Zheng Y."/>
            <person name="Saitou A."/>
            <person name="Wang C.M."/>
            <person name="Toyoda A."/>
            <person name="Minakuchi Y."/>
            <person name="Sekiguchi Y."/>
            <person name="Ueda K."/>
            <person name="Takano H."/>
            <person name="Sakai Y."/>
            <person name="Yokota A."/>
            <person name="Yabe S."/>
        </authorList>
    </citation>
    <scope>NUCLEOTIDE SEQUENCE</scope>
    <source>
        <strain evidence="1">COM3</strain>
    </source>
</reference>
<gene>
    <name evidence="1" type="ORF">KTC_19840</name>
</gene>
<organism evidence="1">
    <name type="scientific">Thermosporothrix sp. COM3</name>
    <dbReference type="NCBI Taxonomy" id="2490863"/>
    <lineage>
        <taxon>Bacteria</taxon>
        <taxon>Bacillati</taxon>
        <taxon>Chloroflexota</taxon>
        <taxon>Ktedonobacteria</taxon>
        <taxon>Ktedonobacterales</taxon>
        <taxon>Thermosporotrichaceae</taxon>
        <taxon>Thermosporothrix</taxon>
    </lineage>
</organism>
<evidence type="ECO:0000313" key="1">
    <source>
        <dbReference type="EMBL" id="BBH87233.1"/>
    </source>
</evidence>
<sequence>MRRQKKQRQNITPLFPEANNSTSLPTTDLVWPVYEQVRKSDGAFNVPHLHLSFNDVRVVDHIIASYSTYLQKTSHLKPSHRAKIQRLGQLRARLHGLLAYEQKGALSSAALLLTLEDLELLNEVLGAFLTLIKRLTVRSQERDELVQALRFLQRTIEDMIQIQLNGVE</sequence>
<dbReference type="EMBL" id="AP019376">
    <property type="protein sequence ID" value="BBH87233.1"/>
    <property type="molecule type" value="Genomic_DNA"/>
</dbReference>